<sequence length="81" mass="9542">MKLFHLEDVFITGIVAESVNITRINLPAMFNTPRDLQPCNFKKLLSSHGHTPPDMRRHWMWLKRKKFECTNATEEDVDKTD</sequence>
<name>A0A087TG56_STEMI</name>
<protein>
    <submittedName>
        <fullName evidence="1">Uncharacterized protein</fullName>
    </submittedName>
</protein>
<organism evidence="1 2">
    <name type="scientific">Stegodyphus mimosarum</name>
    <name type="common">African social velvet spider</name>
    <dbReference type="NCBI Taxonomy" id="407821"/>
    <lineage>
        <taxon>Eukaryota</taxon>
        <taxon>Metazoa</taxon>
        <taxon>Ecdysozoa</taxon>
        <taxon>Arthropoda</taxon>
        <taxon>Chelicerata</taxon>
        <taxon>Arachnida</taxon>
        <taxon>Araneae</taxon>
        <taxon>Araneomorphae</taxon>
        <taxon>Entelegynae</taxon>
        <taxon>Eresoidea</taxon>
        <taxon>Eresidae</taxon>
        <taxon>Stegodyphus</taxon>
    </lineage>
</organism>
<dbReference type="Proteomes" id="UP000054359">
    <property type="component" value="Unassembled WGS sequence"/>
</dbReference>
<dbReference type="EMBL" id="KK115064">
    <property type="protein sequence ID" value="KFM64095.1"/>
    <property type="molecule type" value="Genomic_DNA"/>
</dbReference>
<dbReference type="AlphaFoldDB" id="A0A087TG56"/>
<evidence type="ECO:0000313" key="1">
    <source>
        <dbReference type="EMBL" id="KFM64095.1"/>
    </source>
</evidence>
<reference evidence="1 2" key="1">
    <citation type="submission" date="2013-11" db="EMBL/GenBank/DDBJ databases">
        <title>Genome sequencing of Stegodyphus mimosarum.</title>
        <authorList>
            <person name="Bechsgaard J."/>
        </authorList>
    </citation>
    <scope>NUCLEOTIDE SEQUENCE [LARGE SCALE GENOMIC DNA]</scope>
</reference>
<proteinExistence type="predicted"/>
<feature type="non-terminal residue" evidence="1">
    <location>
        <position position="81"/>
    </location>
</feature>
<accession>A0A087TG56</accession>
<evidence type="ECO:0000313" key="2">
    <source>
        <dbReference type="Proteomes" id="UP000054359"/>
    </source>
</evidence>
<gene>
    <name evidence="1" type="ORF">X975_12960</name>
</gene>
<keyword evidence="2" id="KW-1185">Reference proteome</keyword>
<dbReference type="OrthoDB" id="5512589at2759"/>